<dbReference type="PANTHER" id="PTHR48111:SF1">
    <property type="entry name" value="TWO-COMPONENT RESPONSE REGULATOR ORR33"/>
    <property type="match status" value="1"/>
</dbReference>
<keyword evidence="3" id="KW-0805">Transcription regulation</keyword>
<dbReference type="Gene3D" id="3.40.50.2300">
    <property type="match status" value="1"/>
</dbReference>
<evidence type="ECO:0000256" key="4">
    <source>
        <dbReference type="ARBA" id="ARBA00023125"/>
    </source>
</evidence>
<evidence type="ECO:0000256" key="1">
    <source>
        <dbReference type="ARBA" id="ARBA00022553"/>
    </source>
</evidence>
<keyword evidence="7" id="KW-0175">Coiled coil</keyword>
<dbReference type="PROSITE" id="PS50110">
    <property type="entry name" value="RESPONSE_REGULATORY"/>
    <property type="match status" value="1"/>
</dbReference>
<keyword evidence="1 6" id="KW-0597">Phosphoprotein</keyword>
<evidence type="ECO:0000256" key="2">
    <source>
        <dbReference type="ARBA" id="ARBA00023012"/>
    </source>
</evidence>
<protein>
    <submittedName>
        <fullName evidence="9">Response regulator</fullName>
    </submittedName>
</protein>
<dbReference type="EMBL" id="JADQBC010000012">
    <property type="protein sequence ID" value="MBR8826839.1"/>
    <property type="molecule type" value="Genomic_DNA"/>
</dbReference>
<organism evidence="9 10">
    <name type="scientific">Gomphosphaeria aponina SAG 52.96 = DSM 107014</name>
    <dbReference type="NCBI Taxonomy" id="1521640"/>
    <lineage>
        <taxon>Bacteria</taxon>
        <taxon>Bacillati</taxon>
        <taxon>Cyanobacteriota</taxon>
        <taxon>Cyanophyceae</taxon>
        <taxon>Oscillatoriophycideae</taxon>
        <taxon>Chroococcales</taxon>
        <taxon>Gomphosphaeriaceae</taxon>
        <taxon>Gomphosphaeria</taxon>
    </lineage>
</organism>
<evidence type="ECO:0000256" key="6">
    <source>
        <dbReference type="PROSITE-ProRule" id="PRU00169"/>
    </source>
</evidence>
<dbReference type="Pfam" id="PF00072">
    <property type="entry name" value="Response_reg"/>
    <property type="match status" value="1"/>
</dbReference>
<dbReference type="GO" id="GO:0000156">
    <property type="term" value="F:phosphorelay response regulator activity"/>
    <property type="evidence" value="ECO:0007669"/>
    <property type="project" value="TreeGrafter"/>
</dbReference>
<keyword evidence="2" id="KW-0902">Two-component regulatory system</keyword>
<dbReference type="SUPFAM" id="SSF52172">
    <property type="entry name" value="CheY-like"/>
    <property type="match status" value="1"/>
</dbReference>
<dbReference type="AlphaFoldDB" id="A0A941GMH3"/>
<dbReference type="PANTHER" id="PTHR48111">
    <property type="entry name" value="REGULATOR OF RPOS"/>
    <property type="match status" value="1"/>
</dbReference>
<keyword evidence="4" id="KW-0238">DNA-binding</keyword>
<comment type="caution">
    <text evidence="9">The sequence shown here is derived from an EMBL/GenBank/DDBJ whole genome shotgun (WGS) entry which is preliminary data.</text>
</comment>
<dbReference type="SMART" id="SM00448">
    <property type="entry name" value="REC"/>
    <property type="match status" value="1"/>
</dbReference>
<dbReference type="GO" id="GO:0032993">
    <property type="term" value="C:protein-DNA complex"/>
    <property type="evidence" value="ECO:0007669"/>
    <property type="project" value="TreeGrafter"/>
</dbReference>
<reference evidence="9" key="1">
    <citation type="submission" date="2021-02" db="EMBL/GenBank/DDBJ databases">
        <title>Metagenome analyses of Stigonema ocellatum DSM 106950, Chlorogloea purpurea SAG 13.99 and Gomphosphaeria aponina DSM 107014.</title>
        <authorList>
            <person name="Marter P."/>
            <person name="Huang S."/>
        </authorList>
    </citation>
    <scope>NUCLEOTIDE SEQUENCE</scope>
    <source>
        <strain evidence="9">JP213</strain>
    </source>
</reference>
<keyword evidence="5" id="KW-0804">Transcription</keyword>
<dbReference type="InterPro" id="IPR001789">
    <property type="entry name" value="Sig_transdc_resp-reg_receiver"/>
</dbReference>
<name>A0A941GMH3_9CHRO</name>
<dbReference type="CDD" id="cd00156">
    <property type="entry name" value="REC"/>
    <property type="match status" value="1"/>
</dbReference>
<sequence length="291" mass="32640">MGCETLMVLLIEDDPINVKLIQTLLSPPQPSPLAEGKSFALTCAESVALGIEQLEVATFDVILLDLIRPDSKGLETLVQLKEKVQNVPIVVQTASEDETLVVKAFQMGAQGYLPKKNLDSNLLVYAIRLAIERQQYSAKLEEIEQQQQEQEFQSLELLANSIKTSVTARMFGAEPLRESVPDIFQELLQSYGDLLDLALEERAYKVEHNISEKLRELADKLGFLKAGPRDVVEIHTKVLKEKSQHISLSKAQAYVAEGRLMVLELMGFLTSYYRRYYIGISNINISNKLDG</sequence>
<proteinExistence type="predicted"/>
<accession>A0A941GMH3</accession>
<evidence type="ECO:0000313" key="9">
    <source>
        <dbReference type="EMBL" id="MBR8826839.1"/>
    </source>
</evidence>
<feature type="coiled-coil region" evidence="7">
    <location>
        <begin position="126"/>
        <end position="153"/>
    </location>
</feature>
<evidence type="ECO:0000259" key="8">
    <source>
        <dbReference type="PROSITE" id="PS50110"/>
    </source>
</evidence>
<dbReference type="GO" id="GO:0000976">
    <property type="term" value="F:transcription cis-regulatory region binding"/>
    <property type="evidence" value="ECO:0007669"/>
    <property type="project" value="TreeGrafter"/>
</dbReference>
<evidence type="ECO:0000313" key="10">
    <source>
        <dbReference type="Proteomes" id="UP000767446"/>
    </source>
</evidence>
<dbReference type="Proteomes" id="UP000767446">
    <property type="component" value="Unassembled WGS sequence"/>
</dbReference>
<dbReference type="GO" id="GO:0005829">
    <property type="term" value="C:cytosol"/>
    <property type="evidence" value="ECO:0007669"/>
    <property type="project" value="TreeGrafter"/>
</dbReference>
<dbReference type="GO" id="GO:0006355">
    <property type="term" value="P:regulation of DNA-templated transcription"/>
    <property type="evidence" value="ECO:0007669"/>
    <property type="project" value="TreeGrafter"/>
</dbReference>
<gene>
    <name evidence="9" type="ORF">DSM107014_02870</name>
</gene>
<feature type="domain" description="Response regulatory" evidence="8">
    <location>
        <begin position="7"/>
        <end position="130"/>
    </location>
</feature>
<dbReference type="InterPro" id="IPR011006">
    <property type="entry name" value="CheY-like_superfamily"/>
</dbReference>
<dbReference type="InterPro" id="IPR039420">
    <property type="entry name" value="WalR-like"/>
</dbReference>
<evidence type="ECO:0000256" key="5">
    <source>
        <dbReference type="ARBA" id="ARBA00023163"/>
    </source>
</evidence>
<evidence type="ECO:0000256" key="7">
    <source>
        <dbReference type="SAM" id="Coils"/>
    </source>
</evidence>
<feature type="modified residue" description="4-aspartylphosphate" evidence="6">
    <location>
        <position position="65"/>
    </location>
</feature>
<evidence type="ECO:0000256" key="3">
    <source>
        <dbReference type="ARBA" id="ARBA00023015"/>
    </source>
</evidence>